<dbReference type="InParanoid" id="A0A0D2UHA7"/>
<dbReference type="PhylomeDB" id="A0A0D2UHA7"/>
<evidence type="ECO:0000313" key="2">
    <source>
        <dbReference type="EMBL" id="KJE94496.1"/>
    </source>
</evidence>
<organism evidence="2 3">
    <name type="scientific">Capsaspora owczarzaki (strain ATCC 30864)</name>
    <dbReference type="NCBI Taxonomy" id="595528"/>
    <lineage>
        <taxon>Eukaryota</taxon>
        <taxon>Filasterea</taxon>
        <taxon>Capsaspora</taxon>
    </lineage>
</organism>
<dbReference type="AlphaFoldDB" id="A0A0D2UHA7"/>
<feature type="chain" id="PRO_5002268544" evidence="1">
    <location>
        <begin position="23"/>
        <end position="446"/>
    </location>
</feature>
<keyword evidence="3" id="KW-1185">Reference proteome</keyword>
<protein>
    <submittedName>
        <fullName evidence="2">Uncharacterized protein</fullName>
    </submittedName>
</protein>
<dbReference type="PANTHER" id="PTHR35190">
    <property type="entry name" value="PROTEIN DCD1B"/>
    <property type="match status" value="1"/>
</dbReference>
<dbReference type="OMA" id="MIRRIHM"/>
<dbReference type="Proteomes" id="UP000008743">
    <property type="component" value="Unassembled WGS sequence"/>
</dbReference>
<dbReference type="eggNOG" id="ENOG502RA4J">
    <property type="taxonomic scope" value="Eukaryota"/>
</dbReference>
<gene>
    <name evidence="2" type="ORF">CAOG_005130</name>
</gene>
<keyword evidence="1" id="KW-0732">Signal</keyword>
<dbReference type="NCBIfam" id="NF040521">
    <property type="entry name" value="C45_proenzyme"/>
    <property type="match status" value="1"/>
</dbReference>
<dbReference type="InterPro" id="IPR047803">
    <property type="entry name" value="DCD1A/B-like"/>
</dbReference>
<sequence length="446" mass="48906">MKLLLVVLVALLGCAAIPTAFGAYCNGKPNPDAQPNTLPITTSAPVLVRSITNAKLFIAGQGDDQFNILHVWGSPYEMGYAHGSILKEEASEFVLAVWAYLVGQADSAINGTAHNLRPWMVDLIANFGLDAALDLTFDATNPYTGSYFLDEMHGLADATGLDYKMIRRVHMIGELTKGGCSMYGAWGKATASTGKLFQMRALDWDVDGPFKDYPQITVYHPSNSDNGHAFANIGWTGWLGSITGFSSVQTAISEIGATYSDASFGSDSRFGVPFTFLLRDILQFDQTIDDALNRITNAHRTCSLILGVGDGKLNEFRSVQYSYSVANIFDDQNMQPYNETWHPRIENIVYYGMDWLCPNYDIVLARQLTKHYGNITAEVTINDILPIVQTGDLHIAVYDLTEQLVHVAVAKRSTGTGAPLAYNRAFTRLSMTALFQEPAPTAAEHL</sequence>
<dbReference type="EMBL" id="KE346367">
    <property type="protein sequence ID" value="KJE94496.1"/>
    <property type="molecule type" value="Genomic_DNA"/>
</dbReference>
<feature type="signal peptide" evidence="1">
    <location>
        <begin position="1"/>
        <end position="22"/>
    </location>
</feature>
<dbReference type="OrthoDB" id="189997at2759"/>
<dbReference type="PANTHER" id="PTHR35190:SF2">
    <property type="entry name" value="PROTEIN DCD1B"/>
    <property type="match status" value="1"/>
</dbReference>
<evidence type="ECO:0000256" key="1">
    <source>
        <dbReference type="SAM" id="SignalP"/>
    </source>
</evidence>
<dbReference type="InterPro" id="IPR047794">
    <property type="entry name" value="C45_proenzyme-like"/>
</dbReference>
<proteinExistence type="predicted"/>
<dbReference type="RefSeq" id="XP_004346815.1">
    <property type="nucleotide sequence ID" value="XM_004346765.2"/>
</dbReference>
<name>A0A0D2UHA7_CAPO3</name>
<evidence type="ECO:0000313" key="3">
    <source>
        <dbReference type="Proteomes" id="UP000008743"/>
    </source>
</evidence>
<dbReference type="Gene3D" id="3.60.60.10">
    <property type="entry name" value="Penicillin V Acylase, Chain A"/>
    <property type="match status" value="1"/>
</dbReference>
<accession>A0A0D2UHA7</accession>
<reference evidence="3" key="1">
    <citation type="submission" date="2011-02" db="EMBL/GenBank/DDBJ databases">
        <title>The Genome Sequence of Capsaspora owczarzaki ATCC 30864.</title>
        <authorList>
            <person name="Russ C."/>
            <person name="Cuomo C."/>
            <person name="Burger G."/>
            <person name="Gray M.W."/>
            <person name="Holland P.W.H."/>
            <person name="King N."/>
            <person name="Lang F.B.F."/>
            <person name="Roger A.J."/>
            <person name="Ruiz-Trillo I."/>
            <person name="Young S.K."/>
            <person name="Zeng Q."/>
            <person name="Gargeya S."/>
            <person name="Alvarado L."/>
            <person name="Berlin A."/>
            <person name="Chapman S.B."/>
            <person name="Chen Z."/>
            <person name="Freedman E."/>
            <person name="Gellesch M."/>
            <person name="Goldberg J."/>
            <person name="Griggs A."/>
            <person name="Gujja S."/>
            <person name="Heilman E."/>
            <person name="Heiman D."/>
            <person name="Howarth C."/>
            <person name="Mehta T."/>
            <person name="Neiman D."/>
            <person name="Pearson M."/>
            <person name="Roberts A."/>
            <person name="Saif S."/>
            <person name="Shea T."/>
            <person name="Shenoy N."/>
            <person name="Sisk P."/>
            <person name="Stolte C."/>
            <person name="Sykes S."/>
            <person name="White J."/>
            <person name="Yandava C."/>
            <person name="Haas B."/>
            <person name="Nusbaum C."/>
            <person name="Birren B."/>
        </authorList>
    </citation>
    <scope>NUCLEOTIDE SEQUENCE</scope>
    <source>
        <strain evidence="3">ATCC 30864</strain>
    </source>
</reference>